<evidence type="ECO:0008006" key="4">
    <source>
        <dbReference type="Google" id="ProtNLM"/>
    </source>
</evidence>
<name>A0AAF3ELT6_9BILA</name>
<feature type="chain" id="PRO_5042283937" description="CUB domain-containing protein" evidence="1">
    <location>
        <begin position="17"/>
        <end position="668"/>
    </location>
</feature>
<dbReference type="Proteomes" id="UP000887575">
    <property type="component" value="Unassembled WGS sequence"/>
</dbReference>
<dbReference type="WBParaSite" id="MBELARI_LOCUS1501">
    <property type="protein sequence ID" value="MBELARI_LOCUS1501"/>
    <property type="gene ID" value="MBELARI_LOCUS1501"/>
</dbReference>
<accession>A0AAF3ELT6</accession>
<sequence length="668" mass="75805">MKEILLILFSLSFAKGKIYELDEENPSFAIHGWSIGQEKVEINVKDDISTTLILDFSKIDCLDNADNYLSESSLFSVCFDPIPFTINENTLNSGMCTETLPYDWEFKHSLIICSLNISSPITIEIGKNVINYDFAISVRVRKWTDASKKALPIPMFAINDFFYNVLIDGNTVAQMVMDPRSYKDSQGPFFQFAPTVEASRLHPGSVQSNQDHICELYQIDFTCTKESTYSMNFGPMLGLKKKDGQSFIVGHSPNSDTRSIQARSNVVSISSRDNCSFCLAFSSTQNWPGQTTFFEMQLGDGTKLKNVVQSYGYPSFKGVDDEVKRSLIILATYKNMMYNVMQSEVEIISMKGGNLTVKKLYTYSSADKSDFGCGRPDPLEMVNLTSDCEHYKFNITKGCIRLEWSPNSASDTTAGFLLTVTPGIINVLGDAWRLACSANRNFTLSTNDPPFALNQETLCSAMGDENGPICLSAESSCENCSLLFDIVIECPLITSVTLQNPIQKCSPNPMFPYILNPDYPLLENCTEEYLQTKINDQILNRTFQRCQLIIESSVVLLMTSTYRDIQKKTFFTVRLLESLVTETDDYRLQPMPFDYHNRSQLQWFGYKKKPSTKPTWLTLIWNPEIDYNFKFLERLYTDHNAQVCEYKLLPGNPSKTKEPLITFRQFSC</sequence>
<evidence type="ECO:0000256" key="1">
    <source>
        <dbReference type="SAM" id="SignalP"/>
    </source>
</evidence>
<keyword evidence="2" id="KW-1185">Reference proteome</keyword>
<evidence type="ECO:0000313" key="2">
    <source>
        <dbReference type="Proteomes" id="UP000887575"/>
    </source>
</evidence>
<organism evidence="2 3">
    <name type="scientific">Mesorhabditis belari</name>
    <dbReference type="NCBI Taxonomy" id="2138241"/>
    <lineage>
        <taxon>Eukaryota</taxon>
        <taxon>Metazoa</taxon>
        <taxon>Ecdysozoa</taxon>
        <taxon>Nematoda</taxon>
        <taxon>Chromadorea</taxon>
        <taxon>Rhabditida</taxon>
        <taxon>Rhabditina</taxon>
        <taxon>Rhabditomorpha</taxon>
        <taxon>Rhabditoidea</taxon>
        <taxon>Rhabditidae</taxon>
        <taxon>Mesorhabditinae</taxon>
        <taxon>Mesorhabditis</taxon>
    </lineage>
</organism>
<feature type="signal peptide" evidence="1">
    <location>
        <begin position="1"/>
        <end position="16"/>
    </location>
</feature>
<dbReference type="AlphaFoldDB" id="A0AAF3ELT6"/>
<proteinExistence type="predicted"/>
<keyword evidence="1" id="KW-0732">Signal</keyword>
<protein>
    <recommendedName>
        <fullName evidence="4">CUB domain-containing protein</fullName>
    </recommendedName>
</protein>
<evidence type="ECO:0000313" key="3">
    <source>
        <dbReference type="WBParaSite" id="MBELARI_LOCUS1501"/>
    </source>
</evidence>
<reference evidence="3" key="1">
    <citation type="submission" date="2024-02" db="UniProtKB">
        <authorList>
            <consortium name="WormBaseParasite"/>
        </authorList>
    </citation>
    <scope>IDENTIFICATION</scope>
</reference>